<dbReference type="AlphaFoldDB" id="A0A0V1L464"/>
<evidence type="ECO:0000313" key="2">
    <source>
        <dbReference type="EMBL" id="KRZ54345.1"/>
    </source>
</evidence>
<dbReference type="OrthoDB" id="10312606at2759"/>
<gene>
    <name evidence="2" type="ORF">T02_8981</name>
</gene>
<keyword evidence="1" id="KW-0472">Membrane</keyword>
<dbReference type="Proteomes" id="UP000054721">
    <property type="component" value="Unassembled WGS sequence"/>
</dbReference>
<reference evidence="2 3" key="1">
    <citation type="submission" date="2015-05" db="EMBL/GenBank/DDBJ databases">
        <title>Evolution of Trichinella species and genotypes.</title>
        <authorList>
            <person name="Korhonen P.K."/>
            <person name="Edoardo P."/>
            <person name="Giuseppe L.R."/>
            <person name="Gasser R.B."/>
        </authorList>
    </citation>
    <scope>NUCLEOTIDE SEQUENCE [LARGE SCALE GENOMIC DNA]</scope>
    <source>
        <strain evidence="2">ISS10</strain>
    </source>
</reference>
<dbReference type="EMBL" id="JYDW01000140">
    <property type="protein sequence ID" value="KRZ54345.1"/>
    <property type="molecule type" value="Genomic_DNA"/>
</dbReference>
<keyword evidence="1" id="KW-1133">Transmembrane helix</keyword>
<accession>A0A0V1L464</accession>
<sequence length="92" mass="10724">MQKIAFLKYERVQSFISILPFTAALTLICLELPSIDAVYSMLKKNPSEEMLLIILAKTAAWSVQCKKRAIEEKSTKNFSFSECKYFHEYEYN</sequence>
<feature type="transmembrane region" description="Helical" evidence="1">
    <location>
        <begin position="12"/>
        <end position="35"/>
    </location>
</feature>
<protein>
    <submittedName>
        <fullName evidence="2">Uncharacterized protein</fullName>
    </submittedName>
</protein>
<name>A0A0V1L464_9BILA</name>
<evidence type="ECO:0000256" key="1">
    <source>
        <dbReference type="SAM" id="Phobius"/>
    </source>
</evidence>
<comment type="caution">
    <text evidence="2">The sequence shown here is derived from an EMBL/GenBank/DDBJ whole genome shotgun (WGS) entry which is preliminary data.</text>
</comment>
<proteinExistence type="predicted"/>
<organism evidence="2 3">
    <name type="scientific">Trichinella nativa</name>
    <dbReference type="NCBI Taxonomy" id="6335"/>
    <lineage>
        <taxon>Eukaryota</taxon>
        <taxon>Metazoa</taxon>
        <taxon>Ecdysozoa</taxon>
        <taxon>Nematoda</taxon>
        <taxon>Enoplea</taxon>
        <taxon>Dorylaimia</taxon>
        <taxon>Trichinellida</taxon>
        <taxon>Trichinellidae</taxon>
        <taxon>Trichinella</taxon>
    </lineage>
</organism>
<keyword evidence="1" id="KW-0812">Transmembrane</keyword>
<keyword evidence="3" id="KW-1185">Reference proteome</keyword>
<evidence type="ECO:0000313" key="3">
    <source>
        <dbReference type="Proteomes" id="UP000054721"/>
    </source>
</evidence>